<reference evidence="2" key="1">
    <citation type="submission" date="2023-10" db="EMBL/GenBank/DDBJ databases">
        <authorList>
            <person name="Chen Y."/>
            <person name="Shah S."/>
            <person name="Dougan E. K."/>
            <person name="Thang M."/>
            <person name="Chan C."/>
        </authorList>
    </citation>
    <scope>NUCLEOTIDE SEQUENCE [LARGE SCALE GENOMIC DNA]</scope>
</reference>
<comment type="caution">
    <text evidence="2">The sequence shown here is derived from an EMBL/GenBank/DDBJ whole genome shotgun (WGS) entry which is preliminary data.</text>
</comment>
<dbReference type="EMBL" id="CAUYUJ010021564">
    <property type="protein sequence ID" value="CAK0905465.1"/>
    <property type="molecule type" value="Genomic_DNA"/>
</dbReference>
<feature type="region of interest" description="Disordered" evidence="1">
    <location>
        <begin position="579"/>
        <end position="612"/>
    </location>
</feature>
<protein>
    <submittedName>
        <fullName evidence="2">Uncharacterized protein</fullName>
    </submittedName>
</protein>
<name>A0ABN9XZS6_9DINO</name>
<evidence type="ECO:0000313" key="3">
    <source>
        <dbReference type="Proteomes" id="UP001189429"/>
    </source>
</evidence>
<evidence type="ECO:0000256" key="1">
    <source>
        <dbReference type="SAM" id="MobiDB-lite"/>
    </source>
</evidence>
<accession>A0ABN9XZS6</accession>
<feature type="compositionally biased region" description="Acidic residues" evidence="1">
    <location>
        <begin position="596"/>
        <end position="610"/>
    </location>
</feature>
<organism evidence="2 3">
    <name type="scientific">Prorocentrum cordatum</name>
    <dbReference type="NCBI Taxonomy" id="2364126"/>
    <lineage>
        <taxon>Eukaryota</taxon>
        <taxon>Sar</taxon>
        <taxon>Alveolata</taxon>
        <taxon>Dinophyceae</taxon>
        <taxon>Prorocentrales</taxon>
        <taxon>Prorocentraceae</taxon>
        <taxon>Prorocentrum</taxon>
    </lineage>
</organism>
<feature type="region of interest" description="Disordered" evidence="1">
    <location>
        <begin position="946"/>
        <end position="976"/>
    </location>
</feature>
<sequence length="976" mass="105923">MHDGGLVGFLQAVEGLGSFSAAVSISYQLVIAMFRVCALSGALFAHSLFPTLLRVRVASWQCVPVPTTIAEVQLRAQNFPASHVPLRACFQITDKLIHSGCRLDSAVNAHTYNARIVPTLSRVAQFIVIALTAQFGTTGAPLSSVLAWLAVDCRRGVGHANIHPMQIADQAILQRMTESTLLALPGRLLLVARTSACARLAQWATRLASMRIATAAGVWPCVFGCDSELGDILHYLEGSSLLWGLAKPLPRLRSMSLSARKPPGITLSVCLPVLKPLQRATTRSRLPWWWLSWRRSLDGLPSGGERAIADRTIWFIFLFGEEIALKDQGAPVEAPSTAEQPPPLACWDWMPDREFGNHFGPSTPGAPSAAPTALLADADREDRTATQCVAYETEWAEHVDIEIFEMGLPIADLPAGLQPDVPAPPHDDKAAETLREYIYAAESVLHATTVPHYTCDSMADSSELSVERFPGLFDLTNLQQISLVQSDLPDALRALGLSALALQFLGGVLSKGLRVRRRLVGWESAPLGSVSWVRRLRELEAGGTNAGRKGVASLRKRLEPGVITDIGLLSPKGVRAGRLLGGGGADDDDAGRAPSAEEDYASDEAEDPNDEREALAPWGRAAPAGAAQAPAARLLQRAGVLGAALALAGCAWWGPRARRAAGGAASPAEAVEVVGLAVDECEDAAEGSPCYASVAWVMQTGIYEHPEWFEGLDKEARFEEVQAKLAEDDPSKEEDQKSHCKAPCRDPSAVKRHRGIPGSALDLPVPGPYAERQELEFYMYRAQSDHDYPMENVDTADLAGVMWYLHNEIVVAVGRTRKYGVTRIRRFKVKMRTTWAYYNSHRRQFGSFVAFDSGHCTVPDCDRIWMRFGALPGCQHVDTQRERAAYMSDVKTYIGDDCEGYQCRPPVWYSLPGSCPNHNNEEKTPECIRDLPGGLCDAATGDRSATTKGAAAGVARPPGATTSQRRARAASAWRRP</sequence>
<proteinExistence type="predicted"/>
<evidence type="ECO:0000313" key="2">
    <source>
        <dbReference type="EMBL" id="CAK0905465.1"/>
    </source>
</evidence>
<dbReference type="Proteomes" id="UP001189429">
    <property type="component" value="Unassembled WGS sequence"/>
</dbReference>
<gene>
    <name evidence="2" type="ORF">PCOR1329_LOCUS81162</name>
</gene>
<feature type="compositionally biased region" description="Low complexity" evidence="1">
    <location>
        <begin position="949"/>
        <end position="976"/>
    </location>
</feature>
<feature type="compositionally biased region" description="Basic and acidic residues" evidence="1">
    <location>
        <begin position="724"/>
        <end position="738"/>
    </location>
</feature>
<feature type="region of interest" description="Disordered" evidence="1">
    <location>
        <begin position="724"/>
        <end position="763"/>
    </location>
</feature>
<keyword evidence="3" id="KW-1185">Reference proteome</keyword>